<keyword evidence="2" id="KW-1185">Reference proteome</keyword>
<gene>
    <name evidence="1" type="ORF">BDY19DRAFT_872574</name>
</gene>
<proteinExistence type="predicted"/>
<dbReference type="Proteomes" id="UP001055072">
    <property type="component" value="Unassembled WGS sequence"/>
</dbReference>
<reference evidence="1" key="1">
    <citation type="journal article" date="2021" name="Environ. Microbiol.">
        <title>Gene family expansions and transcriptome signatures uncover fungal adaptations to wood decay.</title>
        <authorList>
            <person name="Hage H."/>
            <person name="Miyauchi S."/>
            <person name="Viragh M."/>
            <person name="Drula E."/>
            <person name="Min B."/>
            <person name="Chaduli D."/>
            <person name="Navarro D."/>
            <person name="Favel A."/>
            <person name="Norest M."/>
            <person name="Lesage-Meessen L."/>
            <person name="Balint B."/>
            <person name="Merenyi Z."/>
            <person name="de Eugenio L."/>
            <person name="Morin E."/>
            <person name="Martinez A.T."/>
            <person name="Baldrian P."/>
            <person name="Stursova M."/>
            <person name="Martinez M.J."/>
            <person name="Novotny C."/>
            <person name="Magnuson J.K."/>
            <person name="Spatafora J.W."/>
            <person name="Maurice S."/>
            <person name="Pangilinan J."/>
            <person name="Andreopoulos W."/>
            <person name="LaButti K."/>
            <person name="Hundley H."/>
            <person name="Na H."/>
            <person name="Kuo A."/>
            <person name="Barry K."/>
            <person name="Lipzen A."/>
            <person name="Henrissat B."/>
            <person name="Riley R."/>
            <person name="Ahrendt S."/>
            <person name="Nagy L.G."/>
            <person name="Grigoriev I.V."/>
            <person name="Martin F."/>
            <person name="Rosso M.N."/>
        </authorList>
    </citation>
    <scope>NUCLEOTIDE SEQUENCE</scope>
    <source>
        <strain evidence="1">CBS 384.51</strain>
    </source>
</reference>
<feature type="non-terminal residue" evidence="1">
    <location>
        <position position="1"/>
    </location>
</feature>
<organism evidence="1 2">
    <name type="scientific">Irpex rosettiformis</name>
    <dbReference type="NCBI Taxonomy" id="378272"/>
    <lineage>
        <taxon>Eukaryota</taxon>
        <taxon>Fungi</taxon>
        <taxon>Dikarya</taxon>
        <taxon>Basidiomycota</taxon>
        <taxon>Agaricomycotina</taxon>
        <taxon>Agaricomycetes</taxon>
        <taxon>Polyporales</taxon>
        <taxon>Irpicaceae</taxon>
        <taxon>Irpex</taxon>
    </lineage>
</organism>
<feature type="non-terminal residue" evidence="1">
    <location>
        <position position="473"/>
    </location>
</feature>
<comment type="caution">
    <text evidence="1">The sequence shown here is derived from an EMBL/GenBank/DDBJ whole genome shotgun (WGS) entry which is preliminary data.</text>
</comment>
<dbReference type="EMBL" id="MU274900">
    <property type="protein sequence ID" value="KAI0094720.1"/>
    <property type="molecule type" value="Genomic_DNA"/>
</dbReference>
<evidence type="ECO:0000313" key="1">
    <source>
        <dbReference type="EMBL" id="KAI0094720.1"/>
    </source>
</evidence>
<evidence type="ECO:0000313" key="2">
    <source>
        <dbReference type="Proteomes" id="UP001055072"/>
    </source>
</evidence>
<accession>A0ACB8UM01</accession>
<sequence>SSTTVILGKRKERTTSNYVLRLESPSYDESTASEFEEGSSTRNPVPICSRKRLVAKRYPCTYEGCEKAYSKPSRLAEHVRTHTGDRPFVCTTCSKTYLRESHLQAHSRSHLDQSSRPFACNEPHCDKRFWTAQHLRTHTELHQGEKPFKCTEPSCTAAFLKHTQLRQHICSIHFPPGTKPYRCTHTGCDKSFSTNQHLRTHSRTHDEKRYTCVHTTCLALQAPNTTFYPTWTALQHHIRTAHPPTCPHPECDGKTFTAQKGLRAHLKIHEQREMEEGLNVMEFDREDDAGSDTSPSTKKRRGGEVGRDWVCGIEDCTKDFKSKKALTLHQKVNHEGRRDFVCPHETCGRAFGYKHLLQRHLAKLHALHSHSEVATSEDSEASSTDHAPYLDIDRITGKSYNVRAAQQLATSHKLRCPHPDLHELSLESFCGSSSRPCEYVFSRAYDLRRHLMSEHAIKVEKHLVGNWVQHQRA</sequence>
<protein>
    <submittedName>
        <fullName evidence="1">Uncharacterized protein</fullName>
    </submittedName>
</protein>
<name>A0ACB8UM01_9APHY</name>